<dbReference type="InterPro" id="IPR038062">
    <property type="entry name" value="ScdA-like_N_sf"/>
</dbReference>
<protein>
    <recommendedName>
        <fullName evidence="2">DUF1858 domain-containing protein</fullName>
    </recommendedName>
</protein>
<proteinExistence type="predicted"/>
<dbReference type="AlphaFoldDB" id="A0A0W8FU27"/>
<accession>A0A0W8FU27</accession>
<organism evidence="1">
    <name type="scientific">hydrocarbon metagenome</name>
    <dbReference type="NCBI Taxonomy" id="938273"/>
    <lineage>
        <taxon>unclassified sequences</taxon>
        <taxon>metagenomes</taxon>
        <taxon>ecological metagenomes</taxon>
    </lineage>
</organism>
<evidence type="ECO:0008006" key="2">
    <source>
        <dbReference type="Google" id="ProtNLM"/>
    </source>
</evidence>
<evidence type="ECO:0000313" key="1">
    <source>
        <dbReference type="EMBL" id="KUG24379.1"/>
    </source>
</evidence>
<reference evidence="1" key="1">
    <citation type="journal article" date="2015" name="Proc. Natl. Acad. Sci. U.S.A.">
        <title>Networks of energetic and metabolic interactions define dynamics in microbial communities.</title>
        <authorList>
            <person name="Embree M."/>
            <person name="Liu J.K."/>
            <person name="Al-Bassam M.M."/>
            <person name="Zengler K."/>
        </authorList>
    </citation>
    <scope>NUCLEOTIDE SEQUENCE</scope>
</reference>
<gene>
    <name evidence="1" type="ORF">ASZ90_005844</name>
</gene>
<comment type="caution">
    <text evidence="1">The sequence shown here is derived from an EMBL/GenBank/DDBJ whole genome shotgun (WGS) entry which is preliminary data.</text>
</comment>
<dbReference type="Gene3D" id="1.10.3910.10">
    <property type="entry name" value="SP0561-like"/>
    <property type="match status" value="1"/>
</dbReference>
<name>A0A0W8FU27_9ZZZZ</name>
<sequence length="72" mass="7841">MKSEEKKEISADTILLDVVSHWPATEAVIKKYDEKAGVCLCCSCLFDTVGDVAARFALDGDMFLSDLKKAIG</sequence>
<dbReference type="EMBL" id="LNQE01000850">
    <property type="protein sequence ID" value="KUG24379.1"/>
    <property type="molecule type" value="Genomic_DNA"/>
</dbReference>